<sequence>MPTTLVRRWAGGRCVCNVTDIPSMTDGQILPGFTGSNEGSALGRLLVSEGQKVAGQDEGRAQQPWYVQYMQKVTAMPILSVMMSRIYSASARRDSPLPVVVSFEKQPTPFHNLET</sequence>
<protein>
    <submittedName>
        <fullName evidence="1">Uncharacterized protein</fullName>
    </submittedName>
</protein>
<evidence type="ECO:0000313" key="2">
    <source>
        <dbReference type="Proteomes" id="UP000765509"/>
    </source>
</evidence>
<gene>
    <name evidence="1" type="ORF">O181_009111</name>
</gene>
<dbReference type="EMBL" id="AVOT02002170">
    <property type="protein sequence ID" value="MBW0469396.1"/>
    <property type="molecule type" value="Genomic_DNA"/>
</dbReference>
<name>A0A9Q3BNQ2_9BASI</name>
<dbReference type="Proteomes" id="UP000765509">
    <property type="component" value="Unassembled WGS sequence"/>
</dbReference>
<evidence type="ECO:0000313" key="1">
    <source>
        <dbReference type="EMBL" id="MBW0469396.1"/>
    </source>
</evidence>
<reference evidence="1" key="1">
    <citation type="submission" date="2021-03" db="EMBL/GenBank/DDBJ databases">
        <title>Draft genome sequence of rust myrtle Austropuccinia psidii MF-1, a brazilian biotype.</title>
        <authorList>
            <person name="Quecine M.C."/>
            <person name="Pachon D.M.R."/>
            <person name="Bonatelli M.L."/>
            <person name="Correr F.H."/>
            <person name="Franceschini L.M."/>
            <person name="Leite T.F."/>
            <person name="Margarido G.R.A."/>
            <person name="Almeida C.A."/>
            <person name="Ferrarezi J.A."/>
            <person name="Labate C.A."/>
        </authorList>
    </citation>
    <scope>NUCLEOTIDE SEQUENCE</scope>
    <source>
        <strain evidence="1">MF-1</strain>
    </source>
</reference>
<organism evidence="1 2">
    <name type="scientific">Austropuccinia psidii MF-1</name>
    <dbReference type="NCBI Taxonomy" id="1389203"/>
    <lineage>
        <taxon>Eukaryota</taxon>
        <taxon>Fungi</taxon>
        <taxon>Dikarya</taxon>
        <taxon>Basidiomycota</taxon>
        <taxon>Pucciniomycotina</taxon>
        <taxon>Pucciniomycetes</taxon>
        <taxon>Pucciniales</taxon>
        <taxon>Sphaerophragmiaceae</taxon>
        <taxon>Austropuccinia</taxon>
    </lineage>
</organism>
<proteinExistence type="predicted"/>
<accession>A0A9Q3BNQ2</accession>
<keyword evidence="2" id="KW-1185">Reference proteome</keyword>
<comment type="caution">
    <text evidence="1">The sequence shown here is derived from an EMBL/GenBank/DDBJ whole genome shotgun (WGS) entry which is preliminary data.</text>
</comment>
<dbReference type="AlphaFoldDB" id="A0A9Q3BNQ2"/>